<dbReference type="SUPFAM" id="SSF53756">
    <property type="entry name" value="UDP-Glycosyltransferase/glycogen phosphorylase"/>
    <property type="match status" value="1"/>
</dbReference>
<dbReference type="PANTHER" id="PTHR45825">
    <property type="entry name" value="GRANULE-BOUND STARCH SYNTHASE 1, CHLOROPLASTIC/AMYLOPLASTIC"/>
    <property type="match status" value="1"/>
</dbReference>
<organism evidence="2 3">
    <name type="scientific">Candidatus Nealsonbacteria bacterium CG23_combo_of_CG06-09_8_20_14_all_40_13</name>
    <dbReference type="NCBI Taxonomy" id="1974724"/>
    <lineage>
        <taxon>Bacteria</taxon>
        <taxon>Candidatus Nealsoniibacteriota</taxon>
    </lineage>
</organism>
<dbReference type="EMBL" id="PCRM01000044">
    <property type="protein sequence ID" value="PIP21359.1"/>
    <property type="molecule type" value="Genomic_DNA"/>
</dbReference>
<protein>
    <recommendedName>
        <fullName evidence="1">Glycosyl transferase family 1 domain-containing protein</fullName>
    </recommendedName>
</protein>
<dbReference type="PANTHER" id="PTHR45825:SF11">
    <property type="entry name" value="ALPHA AMYLASE DOMAIN-CONTAINING PROTEIN"/>
    <property type="match status" value="1"/>
</dbReference>
<name>A0A2G9YQ23_9BACT</name>
<evidence type="ECO:0000259" key="1">
    <source>
        <dbReference type="Pfam" id="PF00534"/>
    </source>
</evidence>
<dbReference type="InterPro" id="IPR001296">
    <property type="entry name" value="Glyco_trans_1"/>
</dbReference>
<feature type="domain" description="Glycosyl transferase family 1" evidence="1">
    <location>
        <begin position="49"/>
        <end position="197"/>
    </location>
</feature>
<accession>A0A2G9YQ23</accession>
<evidence type="ECO:0000313" key="3">
    <source>
        <dbReference type="Proteomes" id="UP000231567"/>
    </source>
</evidence>
<dbReference type="Proteomes" id="UP000231567">
    <property type="component" value="Unassembled WGS sequence"/>
</dbReference>
<gene>
    <name evidence="2" type="ORF">COX39_03305</name>
</gene>
<dbReference type="Gene3D" id="3.40.50.2000">
    <property type="entry name" value="Glycogen Phosphorylase B"/>
    <property type="match status" value="2"/>
</dbReference>
<feature type="non-terminal residue" evidence="2">
    <location>
        <position position="1"/>
    </location>
</feature>
<comment type="caution">
    <text evidence="2">The sequence shown here is derived from an EMBL/GenBank/DDBJ whole genome shotgun (WGS) entry which is preliminary data.</text>
</comment>
<proteinExistence type="predicted"/>
<reference evidence="2 3" key="1">
    <citation type="submission" date="2017-09" db="EMBL/GenBank/DDBJ databases">
        <title>Depth-based differentiation of microbial function through sediment-hosted aquifers and enrichment of novel symbionts in the deep terrestrial subsurface.</title>
        <authorList>
            <person name="Probst A.J."/>
            <person name="Ladd B."/>
            <person name="Jarett J.K."/>
            <person name="Geller-Mcgrath D.E."/>
            <person name="Sieber C.M."/>
            <person name="Emerson J.B."/>
            <person name="Anantharaman K."/>
            <person name="Thomas B.C."/>
            <person name="Malmstrom R."/>
            <person name="Stieglmeier M."/>
            <person name="Klingl A."/>
            <person name="Woyke T."/>
            <person name="Ryan C.M."/>
            <person name="Banfield J.F."/>
        </authorList>
    </citation>
    <scope>NUCLEOTIDE SEQUENCE [LARGE SCALE GENOMIC DNA]</scope>
    <source>
        <strain evidence="2">CG23_combo_of_CG06-09_8_20_14_all_40_13</strain>
    </source>
</reference>
<dbReference type="AlphaFoldDB" id="A0A2G9YQ23"/>
<evidence type="ECO:0000313" key="2">
    <source>
        <dbReference type="EMBL" id="PIP21359.1"/>
    </source>
</evidence>
<sequence>KANKPKFTGILNGFDYHDFDPRDNKDTPINYGIRNLDMKVKNKLYLQKKFNLTESPDLPLICAVTRLTPQKGLDLIDDVMKELVDMGAQFIILGAGAESIEKVFIKAEKKYPEAIAAEMKFDSNLAQTIYAGADMLLMPSRFEPCGLSQIIAMRFGAIPIVRETGGLADTVRDGYTGFVFKHYDKQAFLWAIRRAVDVYYNQKDYWHKMQIRAMKKDFSWKSSAKKYLWLYKKAIRNRNLYLKNQESEKEKHG</sequence>
<dbReference type="Pfam" id="PF00534">
    <property type="entry name" value="Glycos_transf_1"/>
    <property type="match status" value="1"/>
</dbReference>
<dbReference type="GO" id="GO:0016757">
    <property type="term" value="F:glycosyltransferase activity"/>
    <property type="evidence" value="ECO:0007669"/>
    <property type="project" value="InterPro"/>
</dbReference>